<keyword evidence="1" id="KW-0812">Transmembrane</keyword>
<name>B9M0P7_GEODF</name>
<protein>
    <recommendedName>
        <fullName evidence="2">Magnetosome protein MamS/MamX domain-containing protein</fullName>
    </recommendedName>
</protein>
<evidence type="ECO:0000313" key="4">
    <source>
        <dbReference type="Proteomes" id="UP000007721"/>
    </source>
</evidence>
<feature type="transmembrane region" description="Helical" evidence="1">
    <location>
        <begin position="7"/>
        <end position="33"/>
    </location>
</feature>
<reference evidence="3 4" key="1">
    <citation type="submission" date="2009-01" db="EMBL/GenBank/DDBJ databases">
        <title>Complete sequence of Geobacter sp. FRC-32.</title>
        <authorList>
            <consortium name="US DOE Joint Genome Institute"/>
            <person name="Lucas S."/>
            <person name="Copeland A."/>
            <person name="Lapidus A."/>
            <person name="Glavina del Rio T."/>
            <person name="Dalin E."/>
            <person name="Tice H."/>
            <person name="Bruce D."/>
            <person name="Goodwin L."/>
            <person name="Pitluck S."/>
            <person name="Saunders E."/>
            <person name="Brettin T."/>
            <person name="Detter J.C."/>
            <person name="Han C."/>
            <person name="Larimer F."/>
            <person name="Land M."/>
            <person name="Hauser L."/>
            <person name="Kyrpides N."/>
            <person name="Ovchinnikova G."/>
            <person name="Kostka J."/>
            <person name="Richardson P."/>
        </authorList>
    </citation>
    <scope>NUCLEOTIDE SEQUENCE [LARGE SCALE GENOMIC DNA]</scope>
    <source>
        <strain evidence="4">DSM 22248 / JCM 15807 / FRC-32</strain>
    </source>
</reference>
<dbReference type="AlphaFoldDB" id="B9M0P7"/>
<evidence type="ECO:0000256" key="1">
    <source>
        <dbReference type="SAM" id="Phobius"/>
    </source>
</evidence>
<dbReference type="RefSeq" id="WP_012647629.1">
    <property type="nucleotide sequence ID" value="NC_011979.1"/>
</dbReference>
<organism evidence="3 4">
    <name type="scientific">Geotalea daltonii (strain DSM 22248 / JCM 15807 / FRC-32)</name>
    <name type="common">Geobacter daltonii</name>
    <dbReference type="NCBI Taxonomy" id="316067"/>
    <lineage>
        <taxon>Bacteria</taxon>
        <taxon>Pseudomonadati</taxon>
        <taxon>Thermodesulfobacteriota</taxon>
        <taxon>Desulfuromonadia</taxon>
        <taxon>Geobacterales</taxon>
        <taxon>Geobacteraceae</taxon>
        <taxon>Geotalea</taxon>
    </lineage>
</organism>
<dbReference type="InterPro" id="IPR058837">
    <property type="entry name" value="MamS_MamX_dom"/>
</dbReference>
<dbReference type="eggNOG" id="ENOG5031MME">
    <property type="taxonomic scope" value="Bacteria"/>
</dbReference>
<feature type="domain" description="Magnetosome protein MamS/MamX" evidence="2">
    <location>
        <begin position="45"/>
        <end position="130"/>
    </location>
</feature>
<evidence type="ECO:0000313" key="3">
    <source>
        <dbReference type="EMBL" id="ACM20900.1"/>
    </source>
</evidence>
<keyword evidence="4" id="KW-1185">Reference proteome</keyword>
<evidence type="ECO:0000259" key="2">
    <source>
        <dbReference type="Pfam" id="PF26390"/>
    </source>
</evidence>
<keyword evidence="1" id="KW-0472">Membrane</keyword>
<dbReference type="Proteomes" id="UP000007721">
    <property type="component" value="Chromosome"/>
</dbReference>
<proteinExistence type="predicted"/>
<dbReference type="HOGENOM" id="CLU_139656_0_0_7"/>
<dbReference type="EMBL" id="CP001390">
    <property type="protein sequence ID" value="ACM20900.1"/>
    <property type="molecule type" value="Genomic_DNA"/>
</dbReference>
<dbReference type="OrthoDB" id="5455132at2"/>
<dbReference type="STRING" id="316067.Geob_2549"/>
<keyword evidence="1" id="KW-1133">Transmembrane helix</keyword>
<gene>
    <name evidence="3" type="ordered locus">Geob_2549</name>
</gene>
<dbReference type="KEGG" id="geo:Geob_2549"/>
<accession>B9M0P7</accession>
<dbReference type="Pfam" id="PF26390">
    <property type="entry name" value="MamS_MamX"/>
    <property type="match status" value="1"/>
</dbReference>
<sequence>MKRTRFVGIITGIIMITTSLAVAAGMGGGGWGIGGAYQRIYNPSTVETVSGTIERVDRMKPMRGMGAGIHLLLKTDKETIPVHLGPDWYINKLDAKLEKGEKLDVTGSKVTISGKPVIIASELKKGDEVLVLRDAAGVPAWSGWRRK</sequence>